<organism evidence="1 2">
    <name type="scientific">Mycolicibacterium cyprinidarum</name>
    <dbReference type="NCBI Taxonomy" id="2860311"/>
    <lineage>
        <taxon>Bacteria</taxon>
        <taxon>Bacillati</taxon>
        <taxon>Actinomycetota</taxon>
        <taxon>Actinomycetes</taxon>
        <taxon>Mycobacteriales</taxon>
        <taxon>Mycobacteriaceae</taxon>
        <taxon>Mycolicibacterium</taxon>
    </lineage>
</organism>
<evidence type="ECO:0000313" key="1">
    <source>
        <dbReference type="EMBL" id="GJF10041.1"/>
    </source>
</evidence>
<protein>
    <recommendedName>
        <fullName evidence="3">Terminase</fullName>
    </recommendedName>
</protein>
<evidence type="ECO:0008006" key="3">
    <source>
        <dbReference type="Google" id="ProtNLM"/>
    </source>
</evidence>
<dbReference type="Proteomes" id="UP001060504">
    <property type="component" value="Unassembled WGS sequence"/>
</dbReference>
<accession>A0ABQ4V4X6</accession>
<sequence length="480" mass="51874">MRSLPADVNGAPDVTATITATEPTFSRVPAGDESTGQDCVDLATAYGVALDGWQCDIIRGVLRETGGGWSASQAGLVVSRQNGKGQILVALELFGLFELGEQILHTAHSVRTSSDAFRRLWGVIQAHPDLAGRVRRHSQMIGAEYVELDTGSRISFSTRSATVGRGLSLDRLIVDEAEDLPAPEVGALAPTVFSRPRAQSLYFGTAPGAAHDAAAFAAMRSTAHDGLNPRLAWWEWCAEWGHDVDDQAVWVRVNPAVAAGRVLLQAVLDDRAILPVEQFQAERLSMWPPTEARHIPVISVSAWEKLRGTGGDAKTAPSAFGVDMSHSLDISIHACWMLHDRAHLEEVWAGTDVAAAVEWLAVAARFRCEVVIDDYSPAAQMIPELKPRRIELRRSTARDMAKGCMLFETRMNAGTVSHRGQRSLTSAVMGARKRPIGDAGGWGWDRRDSTVAIHQVVAATLALLGATYVGDKSTGEAFFL</sequence>
<gene>
    <name evidence="1" type="ORF">NGTWS1702_34520</name>
</gene>
<comment type="caution">
    <text evidence="1">The sequence shown here is derived from an EMBL/GenBank/DDBJ whole genome shotgun (WGS) entry which is preliminary data.</text>
</comment>
<dbReference type="Gene3D" id="3.40.50.300">
    <property type="entry name" value="P-loop containing nucleotide triphosphate hydrolases"/>
    <property type="match status" value="1"/>
</dbReference>
<name>A0ABQ4V4X6_9MYCO</name>
<dbReference type="EMBL" id="BPRH01003618">
    <property type="protein sequence ID" value="GJF10041.1"/>
    <property type="molecule type" value="Genomic_DNA"/>
</dbReference>
<evidence type="ECO:0000313" key="2">
    <source>
        <dbReference type="Proteomes" id="UP001060504"/>
    </source>
</evidence>
<reference evidence="1 2" key="1">
    <citation type="submission" date="2021-08" db="EMBL/GenBank/DDBJ databases">
        <title>Draft genome sequence of Mycolicibacterium sp. NGTWS1702 strain.</title>
        <authorList>
            <person name="Matsumoto M."/>
            <person name="Tang B.C.C."/>
            <person name="Machida Y."/>
            <person name="Matoyama H."/>
            <person name="Kishihara T."/>
            <person name="Sato S."/>
            <person name="Kondo I."/>
            <person name="Sano M."/>
            <person name="Kato G."/>
        </authorList>
    </citation>
    <scope>NUCLEOTIDE SEQUENCE [LARGE SCALE GENOMIC DNA]</scope>
    <source>
        <strain evidence="1 2">NGTWSNA01</strain>
    </source>
</reference>
<dbReference type="InterPro" id="IPR027417">
    <property type="entry name" value="P-loop_NTPase"/>
</dbReference>
<keyword evidence="2" id="KW-1185">Reference proteome</keyword>
<proteinExistence type="predicted"/>